<gene>
    <name evidence="2" type="ORF">BOW53_03670</name>
</gene>
<dbReference type="Gene3D" id="2.60.40.10">
    <property type="entry name" value="Immunoglobulins"/>
    <property type="match status" value="2"/>
</dbReference>
<dbReference type="EMBL" id="MPRL01000009">
    <property type="protein sequence ID" value="OOZ41483.1"/>
    <property type="molecule type" value="Genomic_DNA"/>
</dbReference>
<dbReference type="InterPro" id="IPR007730">
    <property type="entry name" value="SPOR-like_dom"/>
</dbReference>
<dbReference type="SUPFAM" id="SSF110997">
    <property type="entry name" value="Sporulation related repeat"/>
    <property type="match status" value="1"/>
</dbReference>
<evidence type="ECO:0000313" key="2">
    <source>
        <dbReference type="EMBL" id="OOZ41483.1"/>
    </source>
</evidence>
<evidence type="ECO:0000259" key="1">
    <source>
        <dbReference type="PROSITE" id="PS51724"/>
    </source>
</evidence>
<dbReference type="Pfam" id="PF05036">
    <property type="entry name" value="SPOR"/>
    <property type="match status" value="2"/>
</dbReference>
<name>A0A1T2L8Q3_9GAMM</name>
<protein>
    <recommendedName>
        <fullName evidence="1">SPOR domain-containing protein</fullName>
    </recommendedName>
</protein>
<feature type="domain" description="SPOR" evidence="1">
    <location>
        <begin position="976"/>
        <end position="1061"/>
    </location>
</feature>
<sequence>MQLDGELIATDVIGYRHQQSLLLPLGVVVEKLGFPIELNPVAGSGRGWTISRERDFELDINSAAVTIDGSRSVIPANSVYSANNEIYVELSQLSNWFPIDFSFNQSRMRVELEALETLPIQTRHEGKHPVTFNQTAVHTRQHALPYPARSLPTTDLSLDYRVRRHGTENKPDFSGGYALITNNELPFISSEFYLRGDESDLLDGARLSVSRTDANKGLLGPLRASRIKVGDLNTVEIPLYEGGNQELGIKFENSDLEHEYSFDTTDFRGDLLPNWEVELYRNNLLIGYLMTPENGRYVFSNIPLYYGNNDFELIFYGPNGQIRRISRSHFVGPGMLQKGKAIYQFSLSEQGEQLFDLQEDEVARNPRLSAKIDYGLNDKFSLGAALHSVELGDRRHHYLNLGLRGALPGIFASLDTTQDSRGGGSYRLLLQKSLRGINLRASLALYDDFITEESYTSNNHLKSITSISASGQFAGIPIEFTLQDRDYENHRESILSNTLTAYINSAYLSHDLRYIRLESTADESEMVEGTLQLSKHLAPLFLRGRLDYSIYPDERIDSLFISALLNLEDRLSMNFDFTHNIDGDDLNHYSAGINWRSDALIVTPSIAFSSDGDYTGMVSANLALGYQPIQDSEIDSRERNHHGTITATVFEDSNNNGTLDSGERGVAGVSIRGAAGEQVSRSDRSGHLYMTNLPTDTPIDIELDIASIKDAYLLPQHESHTITLTAGKLTRLDFPLTPTGEIDGTLLLQQSDGNRSPLPNVVVELFDANNRLVQRQRSAFDGFYRFYMLPLGEYNVKLVANDAMQIIKQPTTLAITDKGTTLNNSDIILGASHPKATQTQSPGKAAATTEKQPNRYRPIITSKQETTPITVAKREPQPLQVKRTAGKISLQLGSFSAQAQAERSWKAIQQRHPTLTQDLHASINSALINGSRYYRITTKEQMSRASAEQYCARFKAAKQACVPALTAEKEPSTVRKPDLGGFTLQLGSYTSHARAESGWSSISEKVKVTLKNYSHRVLAHTEGRVTLYRLTLAPGGSEASARDLCNRVKGLGQPCLPLALK</sequence>
<dbReference type="InterPro" id="IPR013783">
    <property type="entry name" value="Ig-like_fold"/>
</dbReference>
<proteinExistence type="predicted"/>
<feature type="domain" description="SPOR" evidence="1">
    <location>
        <begin position="882"/>
        <end position="967"/>
    </location>
</feature>
<dbReference type="PROSITE" id="PS51724">
    <property type="entry name" value="SPOR"/>
    <property type="match status" value="2"/>
</dbReference>
<accession>A0A1T2L8Q3</accession>
<keyword evidence="3" id="KW-1185">Reference proteome</keyword>
<dbReference type="Gene3D" id="3.30.70.1070">
    <property type="entry name" value="Sporulation related repeat"/>
    <property type="match status" value="2"/>
</dbReference>
<evidence type="ECO:0000313" key="3">
    <source>
        <dbReference type="Proteomes" id="UP000191110"/>
    </source>
</evidence>
<dbReference type="Proteomes" id="UP000191110">
    <property type="component" value="Unassembled WGS sequence"/>
</dbReference>
<comment type="caution">
    <text evidence="2">The sequence shown here is derived from an EMBL/GenBank/DDBJ whole genome shotgun (WGS) entry which is preliminary data.</text>
</comment>
<dbReference type="GO" id="GO:0042834">
    <property type="term" value="F:peptidoglycan binding"/>
    <property type="evidence" value="ECO:0007669"/>
    <property type="project" value="InterPro"/>
</dbReference>
<organism evidence="2 3">
    <name type="scientific">Solemya pervernicosa gill symbiont</name>
    <dbReference type="NCBI Taxonomy" id="642797"/>
    <lineage>
        <taxon>Bacteria</taxon>
        <taxon>Pseudomonadati</taxon>
        <taxon>Pseudomonadota</taxon>
        <taxon>Gammaproteobacteria</taxon>
        <taxon>sulfur-oxidizing symbionts</taxon>
    </lineage>
</organism>
<dbReference type="AlphaFoldDB" id="A0A1T2L8Q3"/>
<dbReference type="InterPro" id="IPR036680">
    <property type="entry name" value="SPOR-like_sf"/>
</dbReference>
<dbReference type="InterPro" id="IPR008969">
    <property type="entry name" value="CarboxyPept-like_regulatory"/>
</dbReference>
<dbReference type="SUPFAM" id="SSF49464">
    <property type="entry name" value="Carboxypeptidase regulatory domain-like"/>
    <property type="match status" value="1"/>
</dbReference>
<reference evidence="2 3" key="1">
    <citation type="submission" date="2016-11" db="EMBL/GenBank/DDBJ databases">
        <title>Mixed transmission modes and dynamic genome evolution in an obligate animal-bacterial symbiosis.</title>
        <authorList>
            <person name="Russell S.L."/>
            <person name="Corbett-Detig R.B."/>
            <person name="Cavanaugh C.M."/>
        </authorList>
    </citation>
    <scope>NUCLEOTIDE SEQUENCE [LARGE SCALE GENOMIC DNA]</scope>
    <source>
        <strain evidence="2">Sveles-Q1</strain>
    </source>
</reference>